<feature type="region of interest" description="Disordered" evidence="1">
    <location>
        <begin position="1"/>
        <end position="90"/>
    </location>
</feature>
<dbReference type="AlphaFoldDB" id="A0AAN7B7Z3"/>
<feature type="region of interest" description="Disordered" evidence="1">
    <location>
        <begin position="564"/>
        <end position="634"/>
    </location>
</feature>
<reference evidence="2" key="2">
    <citation type="submission" date="2023-05" db="EMBL/GenBank/DDBJ databases">
        <authorList>
            <consortium name="Lawrence Berkeley National Laboratory"/>
            <person name="Steindorff A."/>
            <person name="Hensen N."/>
            <person name="Bonometti L."/>
            <person name="Westerberg I."/>
            <person name="Brannstrom I.O."/>
            <person name="Guillou S."/>
            <person name="Cros-Aarteil S."/>
            <person name="Calhoun S."/>
            <person name="Haridas S."/>
            <person name="Kuo A."/>
            <person name="Mondo S."/>
            <person name="Pangilinan J."/>
            <person name="Riley R."/>
            <person name="Labutti K."/>
            <person name="Andreopoulos B."/>
            <person name="Lipzen A."/>
            <person name="Chen C."/>
            <person name="Yanf M."/>
            <person name="Daum C."/>
            <person name="Ng V."/>
            <person name="Clum A."/>
            <person name="Ohm R."/>
            <person name="Martin F."/>
            <person name="Silar P."/>
            <person name="Natvig D."/>
            <person name="Lalanne C."/>
            <person name="Gautier V."/>
            <person name="Ament-Velasquez S.L."/>
            <person name="Kruys A."/>
            <person name="Hutchinson M.I."/>
            <person name="Powell A.J."/>
            <person name="Barry K."/>
            <person name="Miller A.N."/>
            <person name="Grigoriev I.V."/>
            <person name="Debuchy R."/>
            <person name="Gladieux P."/>
            <person name="Thoren M.H."/>
            <person name="Johannesson H."/>
        </authorList>
    </citation>
    <scope>NUCLEOTIDE SEQUENCE</scope>
    <source>
        <strain evidence="2">PSN293</strain>
    </source>
</reference>
<protein>
    <submittedName>
        <fullName evidence="2">Uncharacterized protein</fullName>
    </submittedName>
</protein>
<feature type="compositionally biased region" description="Acidic residues" evidence="1">
    <location>
        <begin position="345"/>
        <end position="392"/>
    </location>
</feature>
<feature type="compositionally biased region" description="Basic residues" evidence="1">
    <location>
        <begin position="468"/>
        <end position="477"/>
    </location>
</feature>
<dbReference type="Proteomes" id="UP001301769">
    <property type="component" value="Unassembled WGS sequence"/>
</dbReference>
<feature type="compositionally biased region" description="Low complexity" evidence="1">
    <location>
        <begin position="268"/>
        <end position="281"/>
    </location>
</feature>
<name>A0AAN7B7Z3_9PEZI</name>
<evidence type="ECO:0000313" key="3">
    <source>
        <dbReference type="Proteomes" id="UP001301769"/>
    </source>
</evidence>
<organism evidence="2 3">
    <name type="scientific">Rhypophila decipiens</name>
    <dbReference type="NCBI Taxonomy" id="261697"/>
    <lineage>
        <taxon>Eukaryota</taxon>
        <taxon>Fungi</taxon>
        <taxon>Dikarya</taxon>
        <taxon>Ascomycota</taxon>
        <taxon>Pezizomycotina</taxon>
        <taxon>Sordariomycetes</taxon>
        <taxon>Sordariomycetidae</taxon>
        <taxon>Sordariales</taxon>
        <taxon>Naviculisporaceae</taxon>
        <taxon>Rhypophila</taxon>
    </lineage>
</organism>
<feature type="region of interest" description="Disordered" evidence="1">
    <location>
        <begin position="247"/>
        <end position="425"/>
    </location>
</feature>
<sequence length="757" mass="83984">MDRRIPRDQATTNVLAWTATQSANVEPSVEEDAAADTDEPPDCRFPQSPIQKHFTRAPVRRGSEQHESLLTKALQSHSDEESGSVRKQPCRRRSITSNISLASTADWTCETGITTPARTSSPSPRLLDTGFTPIQRNTTTVVNVTPANDSKEAPLPGDGQRAKDPAVQALEKKRCISFACAARPTAEPKPALPSPAKPVVDAAKAPEPVKRTTIKFACSQPPRATNPTASTNLEATTPVPRVSISTLVDEGTPRASKPRSPSSVRLHSVTPRRSSRSPVATRTKKYLTANPGDLQSETARFHEFASDELQEDDWIRRDDTSSKPKLTINDTLSKENAIRKLGKEAEEEAELEEEEADEEENEDEDDDDDDDDGDNDEDIDDDDDEVEDDEDAKSDVVSSRHGWNEEASDGYNTDNEVGFAESEDEDDDLVLWTTNFAMPLSLSGATPVCRRKSVDGESESSGCSRQNSRVRRTKKARAPILRPGTPELPDSTDFVCGTLDEDRPLEEAYITQLAARRREKLLAIPQDIDPSFPTSEPEDEGDELYKKGYGDSDDHLWLHGKLEDLHHERDRKGRKKKSDNQSPKRCRSPPPKRRHSPAPQARGRSDRRLFDRTSPRRPRSPAPRPALSASPVVSPANVDGGIAFKALALRPGLGFTKSLPRAPVFHHLAKLKKTREEVETDGNDNHIRGAIDIVKGLEQKRQRRKEKYYQKYCNRARKEKAQAQIKRPVPGQGAQRMREVGLIMAGKIGQGNYVLSV</sequence>
<gene>
    <name evidence="2" type="ORF">QBC37DRAFT_104076</name>
</gene>
<dbReference type="InterPro" id="IPR018853">
    <property type="entry name" value="DUF2457"/>
</dbReference>
<evidence type="ECO:0000256" key="1">
    <source>
        <dbReference type="SAM" id="MobiDB-lite"/>
    </source>
</evidence>
<proteinExistence type="predicted"/>
<feature type="compositionally biased region" description="Basic and acidic residues" evidence="1">
    <location>
        <begin position="313"/>
        <end position="322"/>
    </location>
</feature>
<evidence type="ECO:0000313" key="2">
    <source>
        <dbReference type="EMBL" id="KAK4216111.1"/>
    </source>
</evidence>
<feature type="compositionally biased region" description="Acidic residues" evidence="1">
    <location>
        <begin position="28"/>
        <end position="40"/>
    </location>
</feature>
<feature type="region of interest" description="Disordered" evidence="1">
    <location>
        <begin position="523"/>
        <end position="550"/>
    </location>
</feature>
<reference evidence="2" key="1">
    <citation type="journal article" date="2023" name="Mol. Phylogenet. Evol.">
        <title>Genome-scale phylogeny and comparative genomics of the fungal order Sordariales.</title>
        <authorList>
            <person name="Hensen N."/>
            <person name="Bonometti L."/>
            <person name="Westerberg I."/>
            <person name="Brannstrom I.O."/>
            <person name="Guillou S."/>
            <person name="Cros-Aarteil S."/>
            <person name="Calhoun S."/>
            <person name="Haridas S."/>
            <person name="Kuo A."/>
            <person name="Mondo S."/>
            <person name="Pangilinan J."/>
            <person name="Riley R."/>
            <person name="LaButti K."/>
            <person name="Andreopoulos B."/>
            <person name="Lipzen A."/>
            <person name="Chen C."/>
            <person name="Yan M."/>
            <person name="Daum C."/>
            <person name="Ng V."/>
            <person name="Clum A."/>
            <person name="Steindorff A."/>
            <person name="Ohm R.A."/>
            <person name="Martin F."/>
            <person name="Silar P."/>
            <person name="Natvig D.O."/>
            <person name="Lalanne C."/>
            <person name="Gautier V."/>
            <person name="Ament-Velasquez S.L."/>
            <person name="Kruys A."/>
            <person name="Hutchinson M.I."/>
            <person name="Powell A.J."/>
            <person name="Barry K."/>
            <person name="Miller A.N."/>
            <person name="Grigoriev I.V."/>
            <person name="Debuchy R."/>
            <person name="Gladieux P."/>
            <person name="Hiltunen Thoren M."/>
            <person name="Johannesson H."/>
        </authorList>
    </citation>
    <scope>NUCLEOTIDE SEQUENCE</scope>
    <source>
        <strain evidence="2">PSN293</strain>
    </source>
</reference>
<comment type="caution">
    <text evidence="2">The sequence shown here is derived from an EMBL/GenBank/DDBJ whole genome shotgun (WGS) entry which is preliminary data.</text>
</comment>
<feature type="compositionally biased region" description="Basic and acidic residues" evidence="1">
    <location>
        <begin position="332"/>
        <end position="344"/>
    </location>
</feature>
<feature type="compositionally biased region" description="Basic residues" evidence="1">
    <location>
        <begin position="584"/>
        <end position="596"/>
    </location>
</feature>
<feature type="compositionally biased region" description="Low complexity" evidence="1">
    <location>
        <begin position="625"/>
        <end position="634"/>
    </location>
</feature>
<accession>A0AAN7B7Z3</accession>
<feature type="compositionally biased region" description="Polar residues" evidence="1">
    <location>
        <begin position="9"/>
        <end position="25"/>
    </location>
</feature>
<dbReference type="Pfam" id="PF10446">
    <property type="entry name" value="DUF2457"/>
    <property type="match status" value="1"/>
</dbReference>
<dbReference type="EMBL" id="MU858072">
    <property type="protein sequence ID" value="KAK4216111.1"/>
    <property type="molecule type" value="Genomic_DNA"/>
</dbReference>
<feature type="region of interest" description="Disordered" evidence="1">
    <location>
        <begin position="450"/>
        <end position="494"/>
    </location>
</feature>
<feature type="compositionally biased region" description="Basic and acidic residues" evidence="1">
    <location>
        <begin position="603"/>
        <end position="614"/>
    </location>
</feature>
<keyword evidence="3" id="KW-1185">Reference proteome</keyword>